<accession>U6L006</accession>
<dbReference type="Proteomes" id="UP000030747">
    <property type="component" value="Unassembled WGS sequence"/>
</dbReference>
<dbReference type="PROSITE" id="PS51257">
    <property type="entry name" value="PROKAR_LIPOPROTEIN"/>
    <property type="match status" value="1"/>
</dbReference>
<dbReference type="VEuPathDB" id="ToxoDB:ETH2_1548300"/>
<dbReference type="EMBL" id="HG675479">
    <property type="protein sequence ID" value="CDJ41085.1"/>
    <property type="molecule type" value="Genomic_DNA"/>
</dbReference>
<sequence length="319" mass="35962">MKMASVQRSQDRNRRFLFSGFSCYLVVSCVLQSIQPFLFQQNSASLCKGSLQRRVFCLVAIETEEGIAGGQPSQAPKTLDLARIKSLLNISRQKYLEDNPQKNLEKVWERAVQKAKEYEKIHFYRGASEEVEPSMDTKEPDDLHIEQPDDIEEEIIHVQVVRLSVGKPTAVPSLPGLPKDTMFNRLRYEELDDSPVFLLDLEGSRIAPLPALFVGEIGASAESAEGLYSRLYQTLDELQSAPDDNDDDSRISFSELPQYCAGQEFARRCLPSEQRSWWTFFQSGGWGIQKFLCGMLLFSLGVGAWSTIQPFIASIFGGK</sequence>
<protein>
    <submittedName>
        <fullName evidence="1">Uncharacterized protein</fullName>
    </submittedName>
</protein>
<reference evidence="1" key="1">
    <citation type="submission" date="2013-10" db="EMBL/GenBank/DDBJ databases">
        <title>Genomic analysis of the causative agents of coccidiosis in chickens.</title>
        <authorList>
            <person name="Reid A.J."/>
            <person name="Blake D."/>
            <person name="Billington K."/>
            <person name="Browne H."/>
            <person name="Dunn M."/>
            <person name="Hung S."/>
            <person name="Kawahara F."/>
            <person name="Miranda-Saavedra D."/>
            <person name="Mourier T."/>
            <person name="Nagra H."/>
            <person name="Otto T.D."/>
            <person name="Rawlings N."/>
            <person name="Sanchez A."/>
            <person name="Sanders M."/>
            <person name="Subramaniam C."/>
            <person name="Tay Y."/>
            <person name="Dear P."/>
            <person name="Doerig C."/>
            <person name="Gruber A."/>
            <person name="Parkinson J."/>
            <person name="Shirley M."/>
            <person name="Wan K.L."/>
            <person name="Berriman M."/>
            <person name="Tomley F."/>
            <person name="Pain A."/>
        </authorList>
    </citation>
    <scope>NUCLEOTIDE SEQUENCE [LARGE SCALE GENOMIC DNA]</scope>
    <source>
        <strain evidence="1">Houghton</strain>
    </source>
</reference>
<dbReference type="OrthoDB" id="10250354at2759"/>
<dbReference type="GeneID" id="25252930"/>
<reference evidence="1" key="2">
    <citation type="submission" date="2013-10" db="EMBL/GenBank/DDBJ databases">
        <authorList>
            <person name="Aslett M."/>
        </authorList>
    </citation>
    <scope>NUCLEOTIDE SEQUENCE [LARGE SCALE GENOMIC DNA]</scope>
    <source>
        <strain evidence="1">Houghton</strain>
    </source>
</reference>
<name>U6L006_EIMTE</name>
<keyword evidence="2" id="KW-1185">Reference proteome</keyword>
<evidence type="ECO:0000313" key="2">
    <source>
        <dbReference type="Proteomes" id="UP000030747"/>
    </source>
</evidence>
<dbReference type="RefSeq" id="XP_013231835.1">
    <property type="nucleotide sequence ID" value="XM_013376381.1"/>
</dbReference>
<dbReference type="AlphaFoldDB" id="U6L006"/>
<evidence type="ECO:0000313" key="1">
    <source>
        <dbReference type="EMBL" id="CDJ41085.1"/>
    </source>
</evidence>
<proteinExistence type="predicted"/>
<dbReference type="VEuPathDB" id="ToxoDB:ETH_00018985"/>
<organism evidence="1 2">
    <name type="scientific">Eimeria tenella</name>
    <name type="common">Coccidian parasite</name>
    <dbReference type="NCBI Taxonomy" id="5802"/>
    <lineage>
        <taxon>Eukaryota</taxon>
        <taxon>Sar</taxon>
        <taxon>Alveolata</taxon>
        <taxon>Apicomplexa</taxon>
        <taxon>Conoidasida</taxon>
        <taxon>Coccidia</taxon>
        <taxon>Eucoccidiorida</taxon>
        <taxon>Eimeriorina</taxon>
        <taxon>Eimeriidae</taxon>
        <taxon>Eimeria</taxon>
    </lineage>
</organism>
<gene>
    <name evidence="1" type="ORF">ETH_00018985</name>
</gene>